<evidence type="ECO:0008006" key="4">
    <source>
        <dbReference type="Google" id="ProtNLM"/>
    </source>
</evidence>
<feature type="compositionally biased region" description="Low complexity" evidence="1">
    <location>
        <begin position="74"/>
        <end position="94"/>
    </location>
</feature>
<evidence type="ECO:0000313" key="3">
    <source>
        <dbReference type="Proteomes" id="UP000658656"/>
    </source>
</evidence>
<feature type="compositionally biased region" description="Basic and acidic residues" evidence="1">
    <location>
        <begin position="266"/>
        <end position="275"/>
    </location>
</feature>
<sequence>MQVREPAEGTSNHDEGRTGGQEETADHRPARPEAGAPASGTAEASAPAGGTAEAGAPDSGAAEAGAPADGVPEADAPAGKAAEAGASADGAAQAMPPEVAGTSAEPGGSEVPAAPEAQASEAGDQPADLPSTSHSPAPESSAGQGPAEEAPVATTAPATEPPAAEAPSAGTTSAGTSPTEPAPMEARAGNPPAEPSGTTPAGASPVEPAAADEVPGSGHSPTGSAEPPVTAPAPTDETPNTGHSPTTPLSWAAFTPRHSPSSTDQPDARSREPKHALGTRDNLKPVVFTPDPAQPRGGRHRRRPDDSEVTQIIGVEDVLAAAGANTTTSPPRRHTVGRDRPSPWSKPRDRVIAVVIAVVVVAVGVVVWAGSESRATVSETTTPGPALPAAPGAVPAQLSELWQAPSGATTVPIAAGNAVVTASGGELDGRDPITGQVRWRYSRDLTLCTAAEGWSRAVALYRQDGVNGESGCSEVIALDPDTGHRKAQRTGSAQLGTGLVTDGTYVTASGPTLLNTWRDDLVETAEYGQVPALINPGKQPRTGCTYGSVAMASSRVGVIERCPGDPGDRLTVFRAAPKESDSPQVVFSVLLPGVTGRLVAMSGDYTAVAVADQKQLVLFGPEGSEVSAYPLDLPATDLAQDPPNAIPVTSSTAANVYWYTGSKLMAFSRDKLTPLWTLSSALGPGVTFDNQLVVPITGGLAVLNEQDGSTIRTIGVDRHGYTGPVRLSAIGPVLLEQRGETLAALR</sequence>
<reference evidence="2" key="2">
    <citation type="submission" date="2020-09" db="EMBL/GenBank/DDBJ databases">
        <authorList>
            <person name="Sun Q."/>
            <person name="Zhou Y."/>
        </authorList>
    </citation>
    <scope>NUCLEOTIDE SEQUENCE</scope>
    <source>
        <strain evidence="2">CGMCC 4.7679</strain>
    </source>
</reference>
<dbReference type="EMBL" id="BNAV01000012">
    <property type="protein sequence ID" value="GHF77494.1"/>
    <property type="molecule type" value="Genomic_DNA"/>
</dbReference>
<comment type="caution">
    <text evidence="2">The sequence shown here is derived from an EMBL/GenBank/DDBJ whole genome shotgun (WGS) entry which is preliminary data.</text>
</comment>
<evidence type="ECO:0000256" key="1">
    <source>
        <dbReference type="SAM" id="MobiDB-lite"/>
    </source>
</evidence>
<proteinExistence type="predicted"/>
<dbReference type="SUPFAM" id="SSF50998">
    <property type="entry name" value="Quinoprotein alcohol dehydrogenase-like"/>
    <property type="match status" value="1"/>
</dbReference>
<feature type="compositionally biased region" description="Basic and acidic residues" evidence="1">
    <location>
        <begin position="336"/>
        <end position="346"/>
    </location>
</feature>
<evidence type="ECO:0000313" key="2">
    <source>
        <dbReference type="EMBL" id="GHF77494.1"/>
    </source>
</evidence>
<feature type="region of interest" description="Disordered" evidence="1">
    <location>
        <begin position="1"/>
        <end position="346"/>
    </location>
</feature>
<keyword evidence="3" id="KW-1185">Reference proteome</keyword>
<reference evidence="2" key="1">
    <citation type="journal article" date="2014" name="Int. J. Syst. Evol. Microbiol.">
        <title>Complete genome sequence of Corynebacterium casei LMG S-19264T (=DSM 44701T), isolated from a smear-ripened cheese.</title>
        <authorList>
            <consortium name="US DOE Joint Genome Institute (JGI-PGF)"/>
            <person name="Walter F."/>
            <person name="Albersmeier A."/>
            <person name="Kalinowski J."/>
            <person name="Ruckert C."/>
        </authorList>
    </citation>
    <scope>NUCLEOTIDE SEQUENCE</scope>
    <source>
        <strain evidence="2">CGMCC 4.7679</strain>
    </source>
</reference>
<dbReference type="InterPro" id="IPR011047">
    <property type="entry name" value="Quinoprotein_ADH-like_sf"/>
</dbReference>
<dbReference type="Proteomes" id="UP000658656">
    <property type="component" value="Unassembled WGS sequence"/>
</dbReference>
<feature type="compositionally biased region" description="Polar residues" evidence="1">
    <location>
        <begin position="237"/>
        <end position="249"/>
    </location>
</feature>
<accession>A0A8H9MD89</accession>
<feature type="compositionally biased region" description="Low complexity" evidence="1">
    <location>
        <begin position="145"/>
        <end position="183"/>
    </location>
</feature>
<organism evidence="2 3">
    <name type="scientific">Amycolatopsis bartoniae</name>
    <dbReference type="NCBI Taxonomy" id="941986"/>
    <lineage>
        <taxon>Bacteria</taxon>
        <taxon>Bacillati</taxon>
        <taxon>Actinomycetota</taxon>
        <taxon>Actinomycetes</taxon>
        <taxon>Pseudonocardiales</taxon>
        <taxon>Pseudonocardiaceae</taxon>
        <taxon>Amycolatopsis</taxon>
    </lineage>
</organism>
<protein>
    <recommendedName>
        <fullName evidence="4">PQQ-binding-like beta-propeller repeat protein</fullName>
    </recommendedName>
</protein>
<feature type="compositionally biased region" description="Basic and acidic residues" evidence="1">
    <location>
        <begin position="1"/>
        <end position="17"/>
    </location>
</feature>
<name>A0A8H9MD89_9PSEU</name>
<gene>
    <name evidence="2" type="ORF">GCM10017566_59640</name>
</gene>
<feature type="compositionally biased region" description="Low complexity" evidence="1">
    <location>
        <begin position="32"/>
        <end position="57"/>
    </location>
</feature>
<dbReference type="AlphaFoldDB" id="A0A8H9MD89"/>